<dbReference type="SMART" id="SM00388">
    <property type="entry name" value="HisKA"/>
    <property type="match status" value="1"/>
</dbReference>
<dbReference type="RefSeq" id="WP_143986116.1">
    <property type="nucleotide sequence ID" value="NZ_CP041692.1"/>
</dbReference>
<dbReference type="InterPro" id="IPR003661">
    <property type="entry name" value="HisK_dim/P_dom"/>
</dbReference>
<proteinExistence type="predicted"/>
<gene>
    <name evidence="13" type="ORF">FOE78_09770</name>
</gene>
<evidence type="ECO:0000256" key="2">
    <source>
        <dbReference type="ARBA" id="ARBA00004651"/>
    </source>
</evidence>
<keyword evidence="4" id="KW-1003">Cell membrane</keyword>
<dbReference type="InterPro" id="IPR036890">
    <property type="entry name" value="HATPase_C_sf"/>
</dbReference>
<dbReference type="InterPro" id="IPR003594">
    <property type="entry name" value="HATPase_dom"/>
</dbReference>
<comment type="catalytic activity">
    <reaction evidence="1">
        <text>ATP + protein L-histidine = ADP + protein N-phospho-L-histidine.</text>
        <dbReference type="EC" id="2.7.13.3"/>
    </reaction>
</comment>
<name>A0A516PYA6_9ACTN</name>
<evidence type="ECO:0000259" key="12">
    <source>
        <dbReference type="PROSITE" id="PS50109"/>
    </source>
</evidence>
<dbReference type="SUPFAM" id="SSF47384">
    <property type="entry name" value="Homodimeric domain of signal transducing histidine kinase"/>
    <property type="match status" value="1"/>
</dbReference>
<dbReference type="AlphaFoldDB" id="A0A516PYA6"/>
<evidence type="ECO:0000256" key="3">
    <source>
        <dbReference type="ARBA" id="ARBA00012438"/>
    </source>
</evidence>
<evidence type="ECO:0000256" key="9">
    <source>
        <dbReference type="ARBA" id="ARBA00023026"/>
    </source>
</evidence>
<reference evidence="13 14" key="1">
    <citation type="submission" date="2019-07" db="EMBL/GenBank/DDBJ databases">
        <title>Microlunatus dokdonensis sp. nov. isolated from the rhizospheric soil of the wild plant Elymus tsukushiensis.</title>
        <authorList>
            <person name="Ghim S.-Y."/>
            <person name="Hwang Y.-J."/>
            <person name="Son J.-S."/>
            <person name="Shin J.-H."/>
        </authorList>
    </citation>
    <scope>NUCLEOTIDE SEQUENCE [LARGE SCALE GENOMIC DNA]</scope>
    <source>
        <strain evidence="13 14">KUDC0627</strain>
    </source>
</reference>
<dbReference type="GO" id="GO:0005886">
    <property type="term" value="C:plasma membrane"/>
    <property type="evidence" value="ECO:0007669"/>
    <property type="project" value="UniProtKB-SubCell"/>
</dbReference>
<dbReference type="CDD" id="cd00075">
    <property type="entry name" value="HATPase"/>
    <property type="match status" value="1"/>
</dbReference>
<dbReference type="PANTHER" id="PTHR44936:SF9">
    <property type="entry name" value="SENSOR PROTEIN CREC"/>
    <property type="match status" value="1"/>
</dbReference>
<dbReference type="InterPro" id="IPR005467">
    <property type="entry name" value="His_kinase_dom"/>
</dbReference>
<dbReference type="Gene3D" id="1.10.287.130">
    <property type="match status" value="1"/>
</dbReference>
<evidence type="ECO:0000256" key="6">
    <source>
        <dbReference type="ARBA" id="ARBA00022679"/>
    </source>
</evidence>
<dbReference type="OrthoDB" id="9806130at2"/>
<dbReference type="KEGG" id="mik:FOE78_09770"/>
<evidence type="ECO:0000256" key="8">
    <source>
        <dbReference type="ARBA" id="ARBA00023012"/>
    </source>
</evidence>
<dbReference type="CDD" id="cd00082">
    <property type="entry name" value="HisKA"/>
    <property type="match status" value="1"/>
</dbReference>
<dbReference type="SUPFAM" id="SSF55874">
    <property type="entry name" value="ATPase domain of HSP90 chaperone/DNA topoisomerase II/histidine kinase"/>
    <property type="match status" value="1"/>
</dbReference>
<keyword evidence="10" id="KW-0175">Coiled coil</keyword>
<keyword evidence="11" id="KW-0472">Membrane</keyword>
<keyword evidence="7 13" id="KW-0418">Kinase</keyword>
<evidence type="ECO:0000256" key="11">
    <source>
        <dbReference type="SAM" id="Phobius"/>
    </source>
</evidence>
<protein>
    <recommendedName>
        <fullName evidence="3">histidine kinase</fullName>
        <ecNumber evidence="3">2.7.13.3</ecNumber>
    </recommendedName>
</protein>
<dbReference type="EC" id="2.7.13.3" evidence="3"/>
<dbReference type="PANTHER" id="PTHR44936">
    <property type="entry name" value="SENSOR PROTEIN CREC"/>
    <property type="match status" value="1"/>
</dbReference>
<feature type="domain" description="Histidine kinase" evidence="12">
    <location>
        <begin position="156"/>
        <end position="370"/>
    </location>
</feature>
<dbReference type="Gene3D" id="3.30.565.10">
    <property type="entry name" value="Histidine kinase-like ATPase, C-terminal domain"/>
    <property type="match status" value="1"/>
</dbReference>
<feature type="transmembrane region" description="Helical" evidence="11">
    <location>
        <begin position="67"/>
        <end position="88"/>
    </location>
</feature>
<keyword evidence="11" id="KW-1133">Transmembrane helix</keyword>
<dbReference type="Pfam" id="PF02518">
    <property type="entry name" value="HATPase_c"/>
    <property type="match status" value="1"/>
</dbReference>
<keyword evidence="8" id="KW-0902">Two-component regulatory system</keyword>
<comment type="subcellular location">
    <subcellularLocation>
        <location evidence="2">Cell membrane</location>
        <topology evidence="2">Multi-pass membrane protein</topology>
    </subcellularLocation>
</comment>
<feature type="transmembrane region" description="Helical" evidence="11">
    <location>
        <begin position="38"/>
        <end position="61"/>
    </location>
</feature>
<keyword evidence="5" id="KW-0597">Phosphoprotein</keyword>
<evidence type="ECO:0000256" key="10">
    <source>
        <dbReference type="SAM" id="Coils"/>
    </source>
</evidence>
<organism evidence="13 14">
    <name type="scientific">Microlunatus elymi</name>
    <dbReference type="NCBI Taxonomy" id="2596828"/>
    <lineage>
        <taxon>Bacteria</taxon>
        <taxon>Bacillati</taxon>
        <taxon>Actinomycetota</taxon>
        <taxon>Actinomycetes</taxon>
        <taxon>Propionibacteriales</taxon>
        <taxon>Propionibacteriaceae</taxon>
        <taxon>Microlunatus</taxon>
    </lineage>
</organism>
<accession>A0A516PYA6</accession>
<evidence type="ECO:0000313" key="14">
    <source>
        <dbReference type="Proteomes" id="UP000319263"/>
    </source>
</evidence>
<dbReference type="PROSITE" id="PS50109">
    <property type="entry name" value="HIS_KIN"/>
    <property type="match status" value="1"/>
</dbReference>
<dbReference type="PRINTS" id="PR00344">
    <property type="entry name" value="BCTRLSENSOR"/>
</dbReference>
<dbReference type="EMBL" id="CP041692">
    <property type="protein sequence ID" value="QDP96150.1"/>
    <property type="molecule type" value="Genomic_DNA"/>
</dbReference>
<dbReference type="SMART" id="SM00387">
    <property type="entry name" value="HATPase_c"/>
    <property type="match status" value="1"/>
</dbReference>
<dbReference type="InterPro" id="IPR004358">
    <property type="entry name" value="Sig_transdc_His_kin-like_C"/>
</dbReference>
<feature type="transmembrane region" description="Helical" evidence="11">
    <location>
        <begin position="6"/>
        <end position="26"/>
    </location>
</feature>
<sequence>MTDLLIIAAMTILACLLVAGIGWIALRLTRHASIRYQLIIAGLTPVLAVAVTVIINVWLMFLSRHDSLVILFALAVSLIVAVGLSLLVTRRIVAGTSRLGAGITGLAGLQPPSTGPGLPAELADAMADLTSTRDKLAEARARERAAQQARQELVRHLSHDLRTPLAGLRAMAEALEDGIVADVPGAMRQIQATVSRMDSLVGDLFELSRVQDGLPQHERRMLSVTELITDVAEQTEPAARRQQVRLTVDLPDHDRLAILGDDDALVRAIGNLVTNAVRHTGPGGAVTLTASRSAGGAVTVAVSDGCGGIPEQDLGRVFDAGWRGDEARGTDGAGLGLAIARGVVESHRGRIAVSNAGSGCRFEVELPLPQAS</sequence>
<keyword evidence="11" id="KW-0812">Transmembrane</keyword>
<keyword evidence="9" id="KW-0843">Virulence</keyword>
<evidence type="ECO:0000313" key="13">
    <source>
        <dbReference type="EMBL" id="QDP96150.1"/>
    </source>
</evidence>
<evidence type="ECO:0000256" key="7">
    <source>
        <dbReference type="ARBA" id="ARBA00022777"/>
    </source>
</evidence>
<dbReference type="Pfam" id="PF00512">
    <property type="entry name" value="HisKA"/>
    <property type="match status" value="1"/>
</dbReference>
<dbReference type="Proteomes" id="UP000319263">
    <property type="component" value="Chromosome"/>
</dbReference>
<evidence type="ECO:0000256" key="1">
    <source>
        <dbReference type="ARBA" id="ARBA00000085"/>
    </source>
</evidence>
<feature type="coiled-coil region" evidence="10">
    <location>
        <begin position="122"/>
        <end position="156"/>
    </location>
</feature>
<dbReference type="GO" id="GO:0000155">
    <property type="term" value="F:phosphorelay sensor kinase activity"/>
    <property type="evidence" value="ECO:0007669"/>
    <property type="project" value="InterPro"/>
</dbReference>
<evidence type="ECO:0000256" key="4">
    <source>
        <dbReference type="ARBA" id="ARBA00022475"/>
    </source>
</evidence>
<dbReference type="InterPro" id="IPR050980">
    <property type="entry name" value="2C_sensor_his_kinase"/>
</dbReference>
<keyword evidence="14" id="KW-1185">Reference proteome</keyword>
<dbReference type="InterPro" id="IPR036097">
    <property type="entry name" value="HisK_dim/P_sf"/>
</dbReference>
<evidence type="ECO:0000256" key="5">
    <source>
        <dbReference type="ARBA" id="ARBA00022553"/>
    </source>
</evidence>
<keyword evidence="6" id="KW-0808">Transferase</keyword>